<keyword evidence="3" id="KW-1185">Reference proteome</keyword>
<feature type="compositionally biased region" description="Polar residues" evidence="1">
    <location>
        <begin position="198"/>
        <end position="215"/>
    </location>
</feature>
<dbReference type="SUPFAM" id="SSF88874">
    <property type="entry name" value="Receptor-binding domain of short tail fibre protein gp12"/>
    <property type="match status" value="1"/>
</dbReference>
<reference evidence="2 3" key="1">
    <citation type="submission" date="2019-01" db="EMBL/GenBank/DDBJ databases">
        <title>Sphingomonas mucosissima sp. nov. and Sphingomonas desiccabilis sp. nov., from biological soil crusts in the Colorado Plateau, USA.</title>
        <authorList>
            <person name="Zhu D."/>
        </authorList>
    </citation>
    <scope>NUCLEOTIDE SEQUENCE [LARGE SCALE GENOMIC DNA]</scope>
    <source>
        <strain evidence="2 3">CP1D</strain>
    </source>
</reference>
<evidence type="ECO:0008006" key="4">
    <source>
        <dbReference type="Google" id="ProtNLM"/>
    </source>
</evidence>
<organism evidence="2 3">
    <name type="scientific">Sphingomonas desiccabilis</name>
    <dbReference type="NCBI Taxonomy" id="429134"/>
    <lineage>
        <taxon>Bacteria</taxon>
        <taxon>Pseudomonadati</taxon>
        <taxon>Pseudomonadota</taxon>
        <taxon>Alphaproteobacteria</taxon>
        <taxon>Sphingomonadales</taxon>
        <taxon>Sphingomonadaceae</taxon>
        <taxon>Sphingomonas</taxon>
    </lineage>
</organism>
<accession>A0A4Q2IZN0</accession>
<dbReference type="RefSeq" id="WP_129340612.1">
    <property type="nucleotide sequence ID" value="NZ_JACIDD010000001.1"/>
</dbReference>
<feature type="region of interest" description="Disordered" evidence="1">
    <location>
        <begin position="185"/>
        <end position="233"/>
    </location>
</feature>
<feature type="compositionally biased region" description="Polar residues" evidence="1">
    <location>
        <begin position="134"/>
        <end position="143"/>
    </location>
</feature>
<dbReference type="AlphaFoldDB" id="A0A4Q2IZN0"/>
<feature type="region of interest" description="Disordered" evidence="1">
    <location>
        <begin position="134"/>
        <end position="163"/>
    </location>
</feature>
<dbReference type="Proteomes" id="UP000292347">
    <property type="component" value="Unassembled WGS sequence"/>
</dbReference>
<sequence length="268" mass="27432">MSLETAQYLHQLNPANPSGADRLKEGDDHIRMLKAVLKATFPGITGPLSTSVTHTFLNGLAGLLVPVGAIVLWHGAPADVPKGWAICNGDKAAKSDGTGTITTPDLRNRVPVGASADHELLSTFGQTSATYTSSVAGSHTHTGTAAEAGSHSHSGKTGDHSLTTAEMPAHSHMVAAPGTATSLLSNSNTLATGKQDGSDSNYTLTGRSESASYGKTSDGGEGKAHSHPITADGAHTHSLTVSQVDGHSHTVTVDATQPSIALHFIIKV</sequence>
<dbReference type="OrthoDB" id="9810174at2"/>
<dbReference type="EMBL" id="SDPT01000001">
    <property type="protein sequence ID" value="RXZ34830.1"/>
    <property type="molecule type" value="Genomic_DNA"/>
</dbReference>
<protein>
    <recommendedName>
        <fullName evidence="4">Tail fiber protein</fullName>
    </recommendedName>
</protein>
<evidence type="ECO:0000313" key="2">
    <source>
        <dbReference type="EMBL" id="RXZ34830.1"/>
    </source>
</evidence>
<comment type="caution">
    <text evidence="2">The sequence shown here is derived from an EMBL/GenBank/DDBJ whole genome shotgun (WGS) entry which is preliminary data.</text>
</comment>
<proteinExistence type="predicted"/>
<name>A0A4Q2IZN0_9SPHN</name>
<evidence type="ECO:0000313" key="3">
    <source>
        <dbReference type="Proteomes" id="UP000292347"/>
    </source>
</evidence>
<gene>
    <name evidence="2" type="ORF">EO081_04000</name>
</gene>
<evidence type="ECO:0000256" key="1">
    <source>
        <dbReference type="SAM" id="MobiDB-lite"/>
    </source>
</evidence>
<dbReference type="CDD" id="cd22641">
    <property type="entry name" value="C24-like"/>
    <property type="match status" value="1"/>
</dbReference>